<feature type="repeat" description="PPR" evidence="3">
    <location>
        <begin position="508"/>
        <end position="542"/>
    </location>
</feature>
<dbReference type="NCBIfam" id="TIGR00756">
    <property type="entry name" value="PPR"/>
    <property type="match status" value="7"/>
</dbReference>
<evidence type="ECO:0000313" key="7">
    <source>
        <dbReference type="Proteomes" id="UP000054558"/>
    </source>
</evidence>
<reference evidence="6 7" key="1">
    <citation type="journal article" date="2014" name="Nat. Commun.">
        <title>Klebsormidium flaccidum genome reveals primary factors for plant terrestrial adaptation.</title>
        <authorList>
            <person name="Hori K."/>
            <person name="Maruyama F."/>
            <person name="Fujisawa T."/>
            <person name="Togashi T."/>
            <person name="Yamamoto N."/>
            <person name="Seo M."/>
            <person name="Sato S."/>
            <person name="Yamada T."/>
            <person name="Mori H."/>
            <person name="Tajima N."/>
            <person name="Moriyama T."/>
            <person name="Ikeuchi M."/>
            <person name="Watanabe M."/>
            <person name="Wada H."/>
            <person name="Kobayashi K."/>
            <person name="Saito M."/>
            <person name="Masuda T."/>
            <person name="Sasaki-Sekimoto Y."/>
            <person name="Mashiguchi K."/>
            <person name="Awai K."/>
            <person name="Shimojima M."/>
            <person name="Masuda S."/>
            <person name="Iwai M."/>
            <person name="Nobusawa T."/>
            <person name="Narise T."/>
            <person name="Kondo S."/>
            <person name="Saito H."/>
            <person name="Sato R."/>
            <person name="Murakawa M."/>
            <person name="Ihara Y."/>
            <person name="Oshima-Yamada Y."/>
            <person name="Ohtaka K."/>
            <person name="Satoh M."/>
            <person name="Sonobe K."/>
            <person name="Ishii M."/>
            <person name="Ohtani R."/>
            <person name="Kanamori-Sato M."/>
            <person name="Honoki R."/>
            <person name="Miyazaki D."/>
            <person name="Mochizuki H."/>
            <person name="Umetsu J."/>
            <person name="Higashi K."/>
            <person name="Shibata D."/>
            <person name="Kamiya Y."/>
            <person name="Sato N."/>
            <person name="Nakamura Y."/>
            <person name="Tabata S."/>
            <person name="Ida S."/>
            <person name="Kurokawa K."/>
            <person name="Ohta H."/>
        </authorList>
    </citation>
    <scope>NUCLEOTIDE SEQUENCE [LARGE SCALE GENOMIC DNA]</scope>
    <source>
        <strain evidence="6 7">NIES-2285</strain>
    </source>
</reference>
<dbReference type="Pfam" id="PF17177">
    <property type="entry name" value="PPR_long"/>
    <property type="match status" value="1"/>
</dbReference>
<feature type="repeat" description="PPR" evidence="3">
    <location>
        <begin position="543"/>
        <end position="577"/>
    </location>
</feature>
<evidence type="ECO:0000256" key="3">
    <source>
        <dbReference type="PROSITE-ProRule" id="PRU00708"/>
    </source>
</evidence>
<dbReference type="Gene3D" id="1.25.40.10">
    <property type="entry name" value="Tetratricopeptide repeat domain"/>
    <property type="match status" value="3"/>
</dbReference>
<dbReference type="Proteomes" id="UP000054558">
    <property type="component" value="Unassembled WGS sequence"/>
</dbReference>
<dbReference type="InterPro" id="IPR011990">
    <property type="entry name" value="TPR-like_helical_dom_sf"/>
</dbReference>
<feature type="repeat" description="PPR" evidence="3">
    <location>
        <begin position="648"/>
        <end position="682"/>
    </location>
</feature>
<evidence type="ECO:0000256" key="2">
    <source>
        <dbReference type="ARBA" id="ARBA00022737"/>
    </source>
</evidence>
<feature type="repeat" description="PPR" evidence="3">
    <location>
        <begin position="437"/>
        <end position="472"/>
    </location>
</feature>
<dbReference type="STRING" id="105231.A0A0U9HT09"/>
<feature type="compositionally biased region" description="Basic and acidic residues" evidence="4">
    <location>
        <begin position="191"/>
        <end position="210"/>
    </location>
</feature>
<dbReference type="InterPro" id="IPR033443">
    <property type="entry name" value="PROP1-like_PPR_dom"/>
</dbReference>
<feature type="compositionally biased region" description="Basic and acidic residues" evidence="4">
    <location>
        <begin position="153"/>
        <end position="181"/>
    </location>
</feature>
<dbReference type="InterPro" id="IPR002885">
    <property type="entry name" value="PPR_rpt"/>
</dbReference>
<dbReference type="Pfam" id="PF13041">
    <property type="entry name" value="PPR_2"/>
    <property type="match status" value="2"/>
</dbReference>
<feature type="repeat" description="PPR" evidence="3">
    <location>
        <begin position="613"/>
        <end position="647"/>
    </location>
</feature>
<dbReference type="AlphaFoldDB" id="A0A0U9HT09"/>
<comment type="similarity">
    <text evidence="1">Belongs to the PPR family. P subfamily.</text>
</comment>
<accession>A0A0U9HT09</accession>
<evidence type="ECO:0000256" key="1">
    <source>
        <dbReference type="ARBA" id="ARBA00007626"/>
    </source>
</evidence>
<dbReference type="OrthoDB" id="185373at2759"/>
<name>A0A0U9HT09_KLENI</name>
<dbReference type="PANTHER" id="PTHR46128:SF329">
    <property type="entry name" value="MITOCHONDRIAL GROUP I INTRON SPLICING FACTOR DMR1"/>
    <property type="match status" value="1"/>
</dbReference>
<feature type="domain" description="PROP1-like PPR" evidence="5">
    <location>
        <begin position="330"/>
        <end position="450"/>
    </location>
</feature>
<proteinExistence type="inferred from homology"/>
<feature type="repeat" description="PPR" evidence="3">
    <location>
        <begin position="578"/>
        <end position="612"/>
    </location>
</feature>
<feature type="repeat" description="PPR" evidence="3">
    <location>
        <begin position="683"/>
        <end position="717"/>
    </location>
</feature>
<dbReference type="Pfam" id="PF12854">
    <property type="entry name" value="PPR_1"/>
    <property type="match status" value="1"/>
</dbReference>
<evidence type="ECO:0000313" key="6">
    <source>
        <dbReference type="EMBL" id="GAQ88274.1"/>
    </source>
</evidence>
<organism evidence="6 7">
    <name type="scientific">Klebsormidium nitens</name>
    <name type="common">Green alga</name>
    <name type="synonym">Ulothrix nitens</name>
    <dbReference type="NCBI Taxonomy" id="105231"/>
    <lineage>
        <taxon>Eukaryota</taxon>
        <taxon>Viridiplantae</taxon>
        <taxon>Streptophyta</taxon>
        <taxon>Klebsormidiophyceae</taxon>
        <taxon>Klebsormidiales</taxon>
        <taxon>Klebsormidiaceae</taxon>
        <taxon>Klebsormidium</taxon>
    </lineage>
</organism>
<feature type="region of interest" description="Disordered" evidence="4">
    <location>
        <begin position="112"/>
        <end position="271"/>
    </location>
</feature>
<gene>
    <name evidence="6" type="ORF">KFL_004140100</name>
</gene>
<evidence type="ECO:0000256" key="4">
    <source>
        <dbReference type="SAM" id="MobiDB-lite"/>
    </source>
</evidence>
<dbReference type="OMA" id="YELSWSS"/>
<keyword evidence="2" id="KW-0677">Repeat</keyword>
<feature type="compositionally biased region" description="Gly residues" evidence="4">
    <location>
        <begin position="212"/>
        <end position="226"/>
    </location>
</feature>
<feature type="repeat" description="PPR" evidence="3">
    <location>
        <begin position="366"/>
        <end position="400"/>
    </location>
</feature>
<dbReference type="InterPro" id="IPR050872">
    <property type="entry name" value="PPR_P_subfamily"/>
</dbReference>
<dbReference type="PROSITE" id="PS51375">
    <property type="entry name" value="PPR"/>
    <property type="match status" value="9"/>
</dbReference>
<evidence type="ECO:0000259" key="5">
    <source>
        <dbReference type="Pfam" id="PF17177"/>
    </source>
</evidence>
<dbReference type="EMBL" id="DF237363">
    <property type="protein sequence ID" value="GAQ88274.1"/>
    <property type="molecule type" value="Genomic_DNA"/>
</dbReference>
<protein>
    <submittedName>
        <fullName evidence="6">Putative Pentatricopeptide repeat domain containing protein</fullName>
    </submittedName>
</protein>
<sequence length="786" mass="85278">MSNTASFSGASQACLALCGSDGRGGRTSGRELNGAAHIVPSCHASAKATTPSAGHISAEVERRLVWGSAGFPNWDSNPFRRKTGLGEFGEKFGVGAEGLGRGGRKLLCARSLQNDRRSPWDSDEGGGPGAGSQEQQAAGRGRSGSFEGGYQSQERRVGGREYRTSDVERTSRGVQRKEYDTGRNGGFQDFESGRDSRGPRRGGYGDERYPSRGGGEGVTREGGGFGQRYERNAAYEGSSRGEGSGEGRRGGRGRGRGGSQRRGYDRRDVINAEEVETRGQDVWTRGGGRQYVQRGPAPTRMRADDALEALKIGRGQPISDVLEGWGARLSMPEWNRLLRLVESVLGIQAAVQVVDWMKTQRDCPPNTIIYTTLLGLLGKNRLSSLASKALDEMAASGVAPDIKCYNSAISAQVGAQAFESATEIVQKLKADRSVRATEVTYNALLNTGVKSRVEPQRLRDLLSEMREARLKPNNRTYTSLISAFAKAGDFDSAFSLLKEMRSEGADPDTITYNVLIDSLGPAGRAAEADALVQEMIQQGLQPSMSTYSILMKMHGRNKEWEQMEGAFRSMQQAGIEPDVIVYGTLMDAFGRAGEWERAEKYFEEMQSAGLPGNAAVFNGLIMGYGKSNQADKAKALLHRMSRAGVAPTIVTYNAVLDAFANEKRVEDMEAVFRNLLLGEHVPNLITWNTLLKGYGEAQRMKPLDDTLRKMTLAGVEPDTVSWSTIAMAYERAGIKKVAAMAWERAGPRGTRQKVPPRVAALAEIDEIASAMAQAIETPVESAHQKV</sequence>
<dbReference type="SUPFAM" id="SSF81901">
    <property type="entry name" value="HCP-like"/>
    <property type="match status" value="1"/>
</dbReference>
<dbReference type="PANTHER" id="PTHR46128">
    <property type="entry name" value="MITOCHONDRIAL GROUP I INTRON SPLICING FACTOR CCM1"/>
    <property type="match status" value="1"/>
</dbReference>
<keyword evidence="7" id="KW-1185">Reference proteome</keyword>
<feature type="compositionally biased region" description="Basic and acidic residues" evidence="4">
    <location>
        <begin position="262"/>
        <end position="271"/>
    </location>
</feature>
<feature type="repeat" description="PPR" evidence="3">
    <location>
        <begin position="473"/>
        <end position="507"/>
    </location>
</feature>